<feature type="compositionally biased region" description="Basic and acidic residues" evidence="3">
    <location>
        <begin position="35"/>
        <end position="45"/>
    </location>
</feature>
<dbReference type="InterPro" id="IPR036910">
    <property type="entry name" value="HMG_box_dom_sf"/>
</dbReference>
<keyword evidence="1 2" id="KW-0238">DNA-binding</keyword>
<proteinExistence type="predicted"/>
<feature type="region of interest" description="Disordered" evidence="3">
    <location>
        <begin position="35"/>
        <end position="55"/>
    </location>
</feature>
<evidence type="ECO:0000313" key="5">
    <source>
        <dbReference type="EMBL" id="EFC43203.1"/>
    </source>
</evidence>
<dbReference type="Pfam" id="PF00505">
    <property type="entry name" value="HMG_box"/>
    <property type="match status" value="2"/>
</dbReference>
<dbReference type="GeneID" id="8853263"/>
<evidence type="ECO:0000256" key="3">
    <source>
        <dbReference type="SAM" id="MobiDB-lite"/>
    </source>
</evidence>
<feature type="region of interest" description="Disordered" evidence="3">
    <location>
        <begin position="1"/>
        <end position="23"/>
    </location>
</feature>
<dbReference type="STRING" id="5762.D2VJ28"/>
<protein>
    <submittedName>
        <fullName evidence="5">Predicted protein</fullName>
    </submittedName>
</protein>
<feature type="region of interest" description="Disordered" evidence="3">
    <location>
        <begin position="183"/>
        <end position="215"/>
    </location>
</feature>
<organism evidence="6">
    <name type="scientific">Naegleria gruberi</name>
    <name type="common">Amoeba</name>
    <dbReference type="NCBI Taxonomy" id="5762"/>
    <lineage>
        <taxon>Eukaryota</taxon>
        <taxon>Discoba</taxon>
        <taxon>Heterolobosea</taxon>
        <taxon>Tetramitia</taxon>
        <taxon>Eutetramitia</taxon>
        <taxon>Vahlkampfiidae</taxon>
        <taxon>Naegleria</taxon>
    </lineage>
</organism>
<dbReference type="FunCoup" id="D2VJ28">
    <property type="interactions" value="13"/>
</dbReference>
<dbReference type="OrthoDB" id="1919336at2759"/>
<reference evidence="5 6" key="1">
    <citation type="journal article" date="2010" name="Cell">
        <title>The genome of Naegleria gruberi illuminates early eukaryotic versatility.</title>
        <authorList>
            <person name="Fritz-Laylin L.K."/>
            <person name="Prochnik S.E."/>
            <person name="Ginger M.L."/>
            <person name="Dacks J.B."/>
            <person name="Carpenter M.L."/>
            <person name="Field M.C."/>
            <person name="Kuo A."/>
            <person name="Paredez A."/>
            <person name="Chapman J."/>
            <person name="Pham J."/>
            <person name="Shu S."/>
            <person name="Neupane R."/>
            <person name="Cipriano M."/>
            <person name="Mancuso J."/>
            <person name="Tu H."/>
            <person name="Salamov A."/>
            <person name="Lindquist E."/>
            <person name="Shapiro H."/>
            <person name="Lucas S."/>
            <person name="Grigoriev I.V."/>
            <person name="Cande W.Z."/>
            <person name="Fulton C."/>
            <person name="Rokhsar D.S."/>
            <person name="Dawson S.C."/>
        </authorList>
    </citation>
    <scope>NUCLEOTIDE SEQUENCE [LARGE SCALE GENOMIC DNA]</scope>
    <source>
        <strain evidence="5 6">NEG-M</strain>
    </source>
</reference>
<feature type="DNA-binding region" description="HMG box" evidence="2">
    <location>
        <begin position="120"/>
        <end position="188"/>
    </location>
</feature>
<feature type="compositionally biased region" description="Acidic residues" evidence="3">
    <location>
        <begin position="204"/>
        <end position="215"/>
    </location>
</feature>
<evidence type="ECO:0000313" key="6">
    <source>
        <dbReference type="Proteomes" id="UP000006671"/>
    </source>
</evidence>
<evidence type="ECO:0000256" key="1">
    <source>
        <dbReference type="ARBA" id="ARBA00023125"/>
    </source>
</evidence>
<feature type="DNA-binding region" description="HMG box" evidence="2">
    <location>
        <begin position="15"/>
        <end position="86"/>
    </location>
</feature>
<dbReference type="GO" id="GO:0005634">
    <property type="term" value="C:nucleus"/>
    <property type="evidence" value="ECO:0007669"/>
    <property type="project" value="UniProtKB-UniRule"/>
</dbReference>
<sequence length="215" mass="24450">MAGKKSSKKKDPNAPKRPKTGFFLFCDERREKVKATLGEGEKKSASEVSKLLGEEWGKLTDSEKDKYNSVSKKNMEVYKKQFEEYKKNKPESSDESESSDDEGAKKKKKKRKAKKDENAPKRPLSSYMLFSQTYRKSLVAENPTLKVTEVAKLVGEKWGKMNDAEKAPYVNKAAELKAAYNIEKSKYDATQPPPPKKKTKKEESEDDSDEDSESE</sequence>
<dbReference type="InterPro" id="IPR009071">
    <property type="entry name" value="HMG_box_dom"/>
</dbReference>
<dbReference type="PANTHER" id="PTHR48112">
    <property type="entry name" value="HIGH MOBILITY GROUP PROTEIN DSP1"/>
    <property type="match status" value="1"/>
</dbReference>
<dbReference type="InterPro" id="IPR050342">
    <property type="entry name" value="HMGB"/>
</dbReference>
<dbReference type="SUPFAM" id="SSF47095">
    <property type="entry name" value="HMG-box"/>
    <property type="match status" value="2"/>
</dbReference>
<dbReference type="EMBL" id="GG738875">
    <property type="protein sequence ID" value="EFC43203.1"/>
    <property type="molecule type" value="Genomic_DNA"/>
</dbReference>
<feature type="domain" description="HMG box" evidence="4">
    <location>
        <begin position="15"/>
        <end position="86"/>
    </location>
</feature>
<evidence type="ECO:0000256" key="2">
    <source>
        <dbReference type="PROSITE-ProRule" id="PRU00267"/>
    </source>
</evidence>
<dbReference type="PANTHER" id="PTHR48112:SF22">
    <property type="entry name" value="MITOCHONDRIAL TRANSCRIPTION FACTOR A, ISOFORM B"/>
    <property type="match status" value="1"/>
</dbReference>
<keyword evidence="2" id="KW-0539">Nucleus</keyword>
<keyword evidence="6" id="KW-1185">Reference proteome</keyword>
<feature type="domain" description="HMG box" evidence="4">
    <location>
        <begin position="120"/>
        <end position="188"/>
    </location>
</feature>
<dbReference type="OMA" id="DPAYENQ"/>
<dbReference type="GO" id="GO:0003677">
    <property type="term" value="F:DNA binding"/>
    <property type="evidence" value="ECO:0007669"/>
    <property type="project" value="UniProtKB-UniRule"/>
</dbReference>
<feature type="region of interest" description="Disordered" evidence="3">
    <location>
        <begin position="83"/>
        <end position="128"/>
    </location>
</feature>
<dbReference type="SMART" id="SM00398">
    <property type="entry name" value="HMG"/>
    <property type="match status" value="2"/>
</dbReference>
<feature type="compositionally biased region" description="Basic and acidic residues" evidence="3">
    <location>
        <begin position="83"/>
        <end position="92"/>
    </location>
</feature>
<accession>D2VJ28</accession>
<dbReference type="KEGG" id="ngr:NAEGRDRAFT_49950"/>
<dbReference type="RefSeq" id="XP_002675947.1">
    <property type="nucleotide sequence ID" value="XM_002675901.1"/>
</dbReference>
<dbReference type="Proteomes" id="UP000006671">
    <property type="component" value="Unassembled WGS sequence"/>
</dbReference>
<dbReference type="VEuPathDB" id="AmoebaDB:NAEGRDRAFT_49950"/>
<name>D2VJ28_NAEGR</name>
<dbReference type="AlphaFoldDB" id="D2VJ28"/>
<dbReference type="eggNOG" id="KOG0381">
    <property type="taxonomic scope" value="Eukaryota"/>
</dbReference>
<dbReference type="InParanoid" id="D2VJ28"/>
<evidence type="ECO:0000259" key="4">
    <source>
        <dbReference type="PROSITE" id="PS50118"/>
    </source>
</evidence>
<gene>
    <name evidence="5" type="ORF">NAEGRDRAFT_49950</name>
</gene>
<dbReference type="PROSITE" id="PS50118">
    <property type="entry name" value="HMG_BOX_2"/>
    <property type="match status" value="2"/>
</dbReference>
<dbReference type="Gene3D" id="1.10.30.10">
    <property type="entry name" value="High mobility group box domain"/>
    <property type="match status" value="2"/>
</dbReference>